<dbReference type="RefSeq" id="WP_219536744.1">
    <property type="nucleotide sequence ID" value="NZ_JAHKRM010000032.1"/>
</dbReference>
<dbReference type="EMBL" id="JBHUCM010000001">
    <property type="protein sequence ID" value="MFD1535520.1"/>
    <property type="molecule type" value="Genomic_DNA"/>
</dbReference>
<dbReference type="PIRSF" id="PIRSF019543">
    <property type="entry name" value="Clavaminate_syn"/>
    <property type="match status" value="1"/>
</dbReference>
<keyword evidence="2" id="KW-0408">Iron</keyword>
<protein>
    <submittedName>
        <fullName evidence="4">TauD/TfdA family dioxygenase</fullName>
    </submittedName>
</protein>
<evidence type="ECO:0000256" key="2">
    <source>
        <dbReference type="ARBA" id="ARBA00023004"/>
    </source>
</evidence>
<dbReference type="Proteomes" id="UP001597097">
    <property type="component" value="Unassembled WGS sequence"/>
</dbReference>
<organism evidence="4 5">
    <name type="scientific">Nonomuraea guangzhouensis</name>
    <dbReference type="NCBI Taxonomy" id="1291555"/>
    <lineage>
        <taxon>Bacteria</taxon>
        <taxon>Bacillati</taxon>
        <taxon>Actinomycetota</taxon>
        <taxon>Actinomycetes</taxon>
        <taxon>Streptosporangiales</taxon>
        <taxon>Streptosporangiaceae</taxon>
        <taxon>Nonomuraea</taxon>
    </lineage>
</organism>
<reference evidence="5" key="1">
    <citation type="journal article" date="2019" name="Int. J. Syst. Evol. Microbiol.">
        <title>The Global Catalogue of Microorganisms (GCM) 10K type strain sequencing project: providing services to taxonomists for standard genome sequencing and annotation.</title>
        <authorList>
            <consortium name="The Broad Institute Genomics Platform"/>
            <consortium name="The Broad Institute Genome Sequencing Center for Infectious Disease"/>
            <person name="Wu L."/>
            <person name="Ma J."/>
        </authorList>
    </citation>
    <scope>NUCLEOTIDE SEQUENCE [LARGE SCALE GENOMIC DNA]</scope>
    <source>
        <strain evidence="5">CGMCC 1.15399</strain>
    </source>
</reference>
<gene>
    <name evidence="4" type="ORF">ACFSJ0_00660</name>
</gene>
<dbReference type="GO" id="GO:0051213">
    <property type="term" value="F:dioxygenase activity"/>
    <property type="evidence" value="ECO:0007669"/>
    <property type="project" value="UniProtKB-KW"/>
</dbReference>
<keyword evidence="4" id="KW-0223">Dioxygenase</keyword>
<dbReference type="InterPro" id="IPR014503">
    <property type="entry name" value="Clavaminate_syn-like"/>
</dbReference>
<keyword evidence="1" id="KW-0479">Metal-binding</keyword>
<keyword evidence="5" id="KW-1185">Reference proteome</keyword>
<evidence type="ECO:0000259" key="3">
    <source>
        <dbReference type="Pfam" id="PF02668"/>
    </source>
</evidence>
<evidence type="ECO:0000256" key="1">
    <source>
        <dbReference type="ARBA" id="ARBA00022723"/>
    </source>
</evidence>
<dbReference type="Pfam" id="PF02668">
    <property type="entry name" value="TauD"/>
    <property type="match status" value="1"/>
</dbReference>
<comment type="caution">
    <text evidence="4">The sequence shown here is derived from an EMBL/GenBank/DDBJ whole genome shotgun (WGS) entry which is preliminary data.</text>
</comment>
<dbReference type="InterPro" id="IPR003819">
    <property type="entry name" value="TauD/TfdA-like"/>
</dbReference>
<sequence length="321" mass="34548">MLLTTADTHSLSVADADQLRVLARSIIPVARGRLDAPPMIEACRQAAAELPASFRRMLKTFQRDSGSRGSMVISGLPVDEDSLPCTPQTSTSVQLMGTVPALLLMLAAVQLGEPVAYLPEKGGALVQDVVPVKGKEEFQGNAGSVQLSFHNENAFHVHRPDFVMLLCLRADHERVAGLRTSCIREVMPFLSEADVAALSAPEFVTAAPPSFGTADRAAPGPVLSGSPEDPDLCVDLSATEPLTARAAKALEELGRLFDELANTAVLRPGDLAIVDNRVAVHGRTAFRPRYDGADRWLQRTFVLADFRRSRLERPGDGHVIV</sequence>
<accession>A0ABW4FYU6</accession>
<name>A0ABW4FYU6_9ACTN</name>
<evidence type="ECO:0000313" key="4">
    <source>
        <dbReference type="EMBL" id="MFD1535520.1"/>
    </source>
</evidence>
<proteinExistence type="predicted"/>
<keyword evidence="4" id="KW-0560">Oxidoreductase</keyword>
<feature type="domain" description="TauD/TfdA-like" evidence="3">
    <location>
        <begin position="243"/>
        <end position="300"/>
    </location>
</feature>
<evidence type="ECO:0000313" key="5">
    <source>
        <dbReference type="Proteomes" id="UP001597097"/>
    </source>
</evidence>